<dbReference type="Proteomes" id="UP000254209">
    <property type="component" value="Unassembled WGS sequence"/>
</dbReference>
<evidence type="ECO:0000256" key="2">
    <source>
        <dbReference type="ARBA" id="ARBA00022691"/>
    </source>
</evidence>
<name>A0A376BU74_9NEIS</name>
<evidence type="ECO:0000256" key="1">
    <source>
        <dbReference type="ARBA" id="ARBA00022603"/>
    </source>
</evidence>
<dbReference type="InterPro" id="IPR029063">
    <property type="entry name" value="SAM-dependent_MTases_sf"/>
</dbReference>
<keyword evidence="2" id="KW-0949">S-adenosyl-L-methionine</keyword>
<evidence type="ECO:0000313" key="4">
    <source>
        <dbReference type="EMBL" id="SSY80527.1"/>
    </source>
</evidence>
<dbReference type="InterPro" id="IPR050320">
    <property type="entry name" value="N5-glutamine_MTase"/>
</dbReference>
<organism evidence="4 5">
    <name type="scientific">Alysiella crassa</name>
    <dbReference type="NCBI Taxonomy" id="153491"/>
    <lineage>
        <taxon>Bacteria</taxon>
        <taxon>Pseudomonadati</taxon>
        <taxon>Pseudomonadota</taxon>
        <taxon>Betaproteobacteria</taxon>
        <taxon>Neisseriales</taxon>
        <taxon>Neisseriaceae</taxon>
        <taxon>Alysiella</taxon>
    </lineage>
</organism>
<proteinExistence type="predicted"/>
<feature type="domain" description="Methyltransferase small" evidence="3">
    <location>
        <begin position="186"/>
        <end position="306"/>
    </location>
</feature>
<dbReference type="PANTHER" id="PTHR18895:SF74">
    <property type="entry name" value="MTRF1L RELEASE FACTOR GLUTAMINE METHYLTRANSFERASE"/>
    <property type="match status" value="1"/>
</dbReference>
<dbReference type="CDD" id="cd02440">
    <property type="entry name" value="AdoMet_MTases"/>
    <property type="match status" value="1"/>
</dbReference>
<keyword evidence="1 4" id="KW-0489">Methyltransferase</keyword>
<dbReference type="RefSeq" id="WP_034291621.1">
    <property type="nucleotide sequence ID" value="NZ_CP091519.2"/>
</dbReference>
<dbReference type="GO" id="GO:0003676">
    <property type="term" value="F:nucleic acid binding"/>
    <property type="evidence" value="ECO:0007669"/>
    <property type="project" value="InterPro"/>
</dbReference>
<dbReference type="InterPro" id="IPR007848">
    <property type="entry name" value="Small_mtfrase_dom"/>
</dbReference>
<dbReference type="EC" id="2.1.1.-" evidence="4"/>
<dbReference type="SUPFAM" id="SSF53335">
    <property type="entry name" value="S-adenosyl-L-methionine-dependent methyltransferases"/>
    <property type="match status" value="1"/>
</dbReference>
<evidence type="ECO:0000313" key="5">
    <source>
        <dbReference type="Proteomes" id="UP000254209"/>
    </source>
</evidence>
<keyword evidence="4" id="KW-0808">Transferase</keyword>
<dbReference type="STRING" id="1120980.GCA_000745955_00661"/>
<dbReference type="OrthoDB" id="267914at2"/>
<accession>A0A376BU74</accession>
<dbReference type="Pfam" id="PF05175">
    <property type="entry name" value="MTS"/>
    <property type="match status" value="1"/>
</dbReference>
<reference evidence="4 5" key="1">
    <citation type="submission" date="2018-06" db="EMBL/GenBank/DDBJ databases">
        <authorList>
            <consortium name="Pathogen Informatics"/>
            <person name="Doyle S."/>
        </authorList>
    </citation>
    <scope>NUCLEOTIDE SEQUENCE [LARGE SCALE GENOMIC DNA]</scope>
    <source>
        <strain evidence="4 5">NCTC10283</strain>
    </source>
</reference>
<keyword evidence="5" id="KW-1185">Reference proteome</keyword>
<dbReference type="AlphaFoldDB" id="A0A376BU74"/>
<dbReference type="EMBL" id="UFSO01000003">
    <property type="protein sequence ID" value="SSY80527.1"/>
    <property type="molecule type" value="Genomic_DNA"/>
</dbReference>
<dbReference type="PANTHER" id="PTHR18895">
    <property type="entry name" value="HEMK METHYLTRANSFERASE"/>
    <property type="match status" value="1"/>
</dbReference>
<dbReference type="GO" id="GO:0032259">
    <property type="term" value="P:methylation"/>
    <property type="evidence" value="ECO:0007669"/>
    <property type="project" value="UniProtKB-KW"/>
</dbReference>
<dbReference type="PROSITE" id="PS00092">
    <property type="entry name" value="N6_MTASE"/>
    <property type="match status" value="1"/>
</dbReference>
<dbReference type="InterPro" id="IPR002052">
    <property type="entry name" value="DNA_methylase_N6_adenine_CS"/>
</dbReference>
<protein>
    <submittedName>
        <fullName evidence="4">Release factor glutamine methyltransferase</fullName>
        <ecNumber evidence="4">2.1.1.-</ecNumber>
    </submittedName>
</protein>
<dbReference type="GO" id="GO:0036009">
    <property type="term" value="F:protein-glutamine N-methyltransferase activity"/>
    <property type="evidence" value="ECO:0007669"/>
    <property type="project" value="TreeGrafter"/>
</dbReference>
<dbReference type="Gene3D" id="3.40.50.150">
    <property type="entry name" value="Vaccinia Virus protein VP39"/>
    <property type="match status" value="1"/>
</dbReference>
<evidence type="ECO:0000259" key="3">
    <source>
        <dbReference type="Pfam" id="PF05175"/>
    </source>
</evidence>
<sequence length="372" mass="41099">MHTLILHQTPIEYRNESSQKPPQNVQESAQISAEQILQAAKNNTATLWRGDFHQGKQLLAALKKRVRKPSKPAATPAEIFHKHRLAQSQQSREINMLLVEVGVNFTVDLPRAPDVQAALLDVYGVANTEAFLLPFNQLLGFIGAHEWHKQGVPISALGGDKIHVPFGVFSPLRGEYLDLVQQIRLPENCHTAFDIGTGSGVLAAILARRGVANIIATDNNPRAVLCARENIARLGLVNQIKVLQQDFFPDGVANVIVCNPPWLPAKPTSAVETALYDPNHSMLHGVLREAAAHLAADGELWLIMSDLAEHLGLRDSGSLQQWFAEYGWHIAAQSHTVPSHRKATDERDPLAFARQKECTYLYCLQKNSFQAA</sequence>
<gene>
    <name evidence="4" type="primary">prmC_2</name>
    <name evidence="4" type="ORF">NCTC10283_02087</name>
</gene>